<keyword evidence="10 13" id="KW-0411">Iron-sulfur</keyword>
<evidence type="ECO:0000256" key="6">
    <source>
        <dbReference type="ARBA" id="ARBA00022723"/>
    </source>
</evidence>
<evidence type="ECO:0000256" key="10">
    <source>
        <dbReference type="ARBA" id="ARBA00023014"/>
    </source>
</evidence>
<dbReference type="InterPro" id="IPR051827">
    <property type="entry name" value="Cas4_exonuclease"/>
</dbReference>
<evidence type="ECO:0000256" key="13">
    <source>
        <dbReference type="RuleBase" id="RU365022"/>
    </source>
</evidence>
<dbReference type="InterPro" id="IPR013343">
    <property type="entry name" value="CRISPR-assoc_prot_Cas4"/>
</dbReference>
<evidence type="ECO:0000256" key="9">
    <source>
        <dbReference type="ARBA" id="ARBA00023004"/>
    </source>
</evidence>
<protein>
    <recommendedName>
        <fullName evidence="4 13">CRISPR-associated exonuclease Cas4</fullName>
        <ecNumber evidence="3 13">3.1.12.1</ecNumber>
    </recommendedName>
</protein>
<keyword evidence="8 13" id="KW-0269">Exonuclease</keyword>
<reference evidence="17" key="1">
    <citation type="submission" date="2016-10" db="EMBL/GenBank/DDBJ databases">
        <authorList>
            <person name="Varghese N."/>
            <person name="Submissions S."/>
        </authorList>
    </citation>
    <scope>NUCLEOTIDE SEQUENCE [LARGE SCALE GENOMIC DNA]</scope>
    <source>
        <strain evidence="17">DSM 17101</strain>
    </source>
</reference>
<dbReference type="GO" id="GO:0051536">
    <property type="term" value="F:iron-sulfur cluster binding"/>
    <property type="evidence" value="ECO:0007669"/>
    <property type="project" value="UniProtKB-KW"/>
</dbReference>
<evidence type="ECO:0000256" key="2">
    <source>
        <dbReference type="ARBA" id="ARBA00009189"/>
    </source>
</evidence>
<keyword evidence="6 13" id="KW-0479">Metal-binding</keyword>
<evidence type="ECO:0000256" key="3">
    <source>
        <dbReference type="ARBA" id="ARBA00012768"/>
    </source>
</evidence>
<dbReference type="NCBIfam" id="TIGR00372">
    <property type="entry name" value="cas4"/>
    <property type="match status" value="1"/>
</dbReference>
<comment type="function">
    <text evidence="13">CRISPR (clustered regularly interspaced short palindromic repeat) is an adaptive immune system that provides protection against mobile genetic elements (viruses, transposable elements and conjugative plasmids). CRISPR clusters contain sequences complementary to antecedent mobile elements and target invading nucleic acids. CRISPR clusters are transcribed and processed into CRISPR RNA (crRNA).</text>
</comment>
<evidence type="ECO:0000313" key="16">
    <source>
        <dbReference type="EMBL" id="SDP93617.1"/>
    </source>
</evidence>
<evidence type="ECO:0000256" key="14">
    <source>
        <dbReference type="SAM" id="MobiDB-lite"/>
    </source>
</evidence>
<evidence type="ECO:0000256" key="8">
    <source>
        <dbReference type="ARBA" id="ARBA00022839"/>
    </source>
</evidence>
<dbReference type="RefSeq" id="WP_092840238.1">
    <property type="nucleotide sequence ID" value="NZ_FNJL01000053.1"/>
</dbReference>
<dbReference type="EMBL" id="FNJL01000053">
    <property type="protein sequence ID" value="SDP93617.1"/>
    <property type="molecule type" value="Genomic_DNA"/>
</dbReference>
<evidence type="ECO:0000256" key="1">
    <source>
        <dbReference type="ARBA" id="ARBA00001966"/>
    </source>
</evidence>
<comment type="similarity">
    <text evidence="2 13">Belongs to the CRISPR-associated exonuclease Cas4 family.</text>
</comment>
<dbReference type="Pfam" id="PF01930">
    <property type="entry name" value="Cas_Cas4"/>
    <property type="match status" value="1"/>
</dbReference>
<keyword evidence="9 13" id="KW-0408">Iron</keyword>
<sequence>MESDEFIPLSALQHYLYCPRQCALIHVEQLWAESRHTAEGRLLHEQADKPRGERRRGVRTATALPLAHAGLRISGIADVVEFHEAPDGEQAFPVEYKRGRPKAHRADEVQLCAQALCLEDMLDQAVPHGALFYGATRRRTDVAFDAELRRLTRDTIAATRAMLDAGVTPTADYSPRRCDACSLIELCSPRLLQRRTSVNAWLARQLKAERKDDNDNGNEDSGEAEACGGN</sequence>
<evidence type="ECO:0000256" key="11">
    <source>
        <dbReference type="ARBA" id="ARBA00023118"/>
    </source>
</evidence>
<dbReference type="InterPro" id="IPR022765">
    <property type="entry name" value="Dna2/Cas4_DUF83"/>
</dbReference>
<dbReference type="PANTHER" id="PTHR36531">
    <property type="entry name" value="CRISPR-ASSOCIATED EXONUCLEASE CAS4"/>
    <property type="match status" value="1"/>
</dbReference>
<gene>
    <name evidence="16" type="ORF">SAMN04489708_1537</name>
</gene>
<evidence type="ECO:0000256" key="12">
    <source>
        <dbReference type="ARBA" id="ARBA00023211"/>
    </source>
</evidence>
<comment type="cofactor">
    <cofactor evidence="13">
        <name>iron-sulfur cluster</name>
        <dbReference type="ChEBI" id="CHEBI:30408"/>
    </cofactor>
</comment>
<keyword evidence="12 13" id="KW-0464">Manganese</keyword>
<name>A0A1H0WSG2_9BURK</name>
<dbReference type="GO" id="GO:0004527">
    <property type="term" value="F:exonuclease activity"/>
    <property type="evidence" value="ECO:0007669"/>
    <property type="project" value="UniProtKB-KW"/>
</dbReference>
<evidence type="ECO:0000313" key="17">
    <source>
        <dbReference type="Proteomes" id="UP000199317"/>
    </source>
</evidence>
<evidence type="ECO:0000259" key="15">
    <source>
        <dbReference type="Pfam" id="PF01930"/>
    </source>
</evidence>
<keyword evidence="5 13" id="KW-0540">Nuclease</keyword>
<accession>A0A1H0WSG2</accession>
<feature type="domain" description="DUF83" evidence="15">
    <location>
        <begin position="10"/>
        <end position="188"/>
    </location>
</feature>
<dbReference type="GO" id="GO:0046872">
    <property type="term" value="F:metal ion binding"/>
    <property type="evidence" value="ECO:0007669"/>
    <property type="project" value="UniProtKB-KW"/>
</dbReference>
<feature type="region of interest" description="Disordered" evidence="14">
    <location>
        <begin position="209"/>
        <end position="230"/>
    </location>
</feature>
<dbReference type="PANTHER" id="PTHR36531:SF6">
    <property type="entry name" value="DNA REPLICATION ATP-DEPENDENT HELICASE_NUCLEASE DNA2"/>
    <property type="match status" value="1"/>
</dbReference>
<dbReference type="Gene3D" id="3.90.320.10">
    <property type="match status" value="1"/>
</dbReference>
<proteinExistence type="inferred from homology"/>
<evidence type="ECO:0000256" key="5">
    <source>
        <dbReference type="ARBA" id="ARBA00022722"/>
    </source>
</evidence>
<comment type="cofactor">
    <cofactor evidence="1">
        <name>[4Fe-4S] cluster</name>
        <dbReference type="ChEBI" id="CHEBI:49883"/>
    </cofactor>
</comment>
<evidence type="ECO:0000256" key="7">
    <source>
        <dbReference type="ARBA" id="ARBA00022801"/>
    </source>
</evidence>
<dbReference type="GO" id="GO:0051607">
    <property type="term" value="P:defense response to virus"/>
    <property type="evidence" value="ECO:0007669"/>
    <property type="project" value="UniProtKB-KW"/>
</dbReference>
<dbReference type="AlphaFoldDB" id="A0A1H0WSG2"/>
<keyword evidence="17" id="KW-1185">Reference proteome</keyword>
<keyword evidence="7 13" id="KW-0378">Hydrolase</keyword>
<dbReference type="CDD" id="cd09637">
    <property type="entry name" value="Cas4_I-A_I-B_I-C_I-D_II-B"/>
    <property type="match status" value="1"/>
</dbReference>
<dbReference type="InterPro" id="IPR011604">
    <property type="entry name" value="PDDEXK-like_dom_sf"/>
</dbReference>
<dbReference type="EC" id="3.1.12.1" evidence="3 13"/>
<dbReference type="Proteomes" id="UP000199317">
    <property type="component" value="Unassembled WGS sequence"/>
</dbReference>
<dbReference type="OrthoDB" id="9781776at2"/>
<comment type="cofactor">
    <cofactor evidence="13">
        <name>Mg(2+)</name>
        <dbReference type="ChEBI" id="CHEBI:18420"/>
    </cofactor>
    <cofactor evidence="13">
        <name>Mn(2+)</name>
        <dbReference type="ChEBI" id="CHEBI:29035"/>
    </cofactor>
    <text evidence="13">Mg(2+) or Mn(2+) required for ssDNA cleavage activity.</text>
</comment>
<keyword evidence="11 13" id="KW-0051">Antiviral defense</keyword>
<evidence type="ECO:0000256" key="4">
    <source>
        <dbReference type="ARBA" id="ARBA00020049"/>
    </source>
</evidence>
<organism evidence="16 17">
    <name type="scientific">Paracidovorax cattleyae</name>
    <dbReference type="NCBI Taxonomy" id="80868"/>
    <lineage>
        <taxon>Bacteria</taxon>
        <taxon>Pseudomonadati</taxon>
        <taxon>Pseudomonadota</taxon>
        <taxon>Betaproteobacteria</taxon>
        <taxon>Burkholderiales</taxon>
        <taxon>Comamonadaceae</taxon>
        <taxon>Paracidovorax</taxon>
    </lineage>
</organism>